<keyword evidence="6" id="KW-1185">Reference proteome</keyword>
<evidence type="ECO:0000259" key="4">
    <source>
        <dbReference type="SMART" id="SM00986"/>
    </source>
</evidence>
<evidence type="ECO:0000256" key="2">
    <source>
        <dbReference type="ARBA" id="ARBA00022801"/>
    </source>
</evidence>
<evidence type="ECO:0000256" key="3">
    <source>
        <dbReference type="ARBA" id="ARBA00023204"/>
    </source>
</evidence>
<dbReference type="PANTHER" id="PTHR12159">
    <property type="entry name" value="G/T AND G/U MISMATCH-SPECIFIC DNA GLYCOSYLASE"/>
    <property type="match status" value="1"/>
</dbReference>
<dbReference type="Pfam" id="PF03167">
    <property type="entry name" value="UDG"/>
    <property type="match status" value="1"/>
</dbReference>
<keyword evidence="2 5" id="KW-0378">Hydrolase</keyword>
<organism evidence="5 6">
    <name type="scientific">Herbiconiux flava</name>
    <dbReference type="NCBI Taxonomy" id="881268"/>
    <lineage>
        <taxon>Bacteria</taxon>
        <taxon>Bacillati</taxon>
        <taxon>Actinomycetota</taxon>
        <taxon>Actinomycetes</taxon>
        <taxon>Micrococcales</taxon>
        <taxon>Microbacteriaceae</taxon>
        <taxon>Herbiconiux</taxon>
    </lineage>
</organism>
<dbReference type="SMART" id="SM00987">
    <property type="entry name" value="UreE_C"/>
    <property type="match status" value="1"/>
</dbReference>
<dbReference type="SMART" id="SM00986">
    <property type="entry name" value="UDG"/>
    <property type="match status" value="1"/>
</dbReference>
<proteinExistence type="predicted"/>
<feature type="domain" description="Uracil-DNA glycosylase-like" evidence="4">
    <location>
        <begin position="31"/>
        <end position="192"/>
    </location>
</feature>
<keyword evidence="3" id="KW-0234">DNA repair</keyword>
<gene>
    <name evidence="5" type="ORF">BJ984_000974</name>
</gene>
<keyword evidence="1" id="KW-0227">DNA damage</keyword>
<dbReference type="InterPro" id="IPR036895">
    <property type="entry name" value="Uracil-DNA_glycosylase-like_sf"/>
</dbReference>
<dbReference type="GO" id="GO:0006285">
    <property type="term" value="P:base-excision repair, AP site formation"/>
    <property type="evidence" value="ECO:0007669"/>
    <property type="project" value="InterPro"/>
</dbReference>
<evidence type="ECO:0000313" key="6">
    <source>
        <dbReference type="Proteomes" id="UP000549913"/>
    </source>
</evidence>
<dbReference type="InterPro" id="IPR005122">
    <property type="entry name" value="Uracil-DNA_glycosylase-like"/>
</dbReference>
<protein>
    <submittedName>
        <fullName evidence="5">TDG/mug DNA glycosylase family protein</fullName>
        <ecNumber evidence="5">3.2.2.-</ecNumber>
    </submittedName>
</protein>
<dbReference type="SUPFAM" id="SSF52141">
    <property type="entry name" value="Uracil-DNA glycosylase-like"/>
    <property type="match status" value="1"/>
</dbReference>
<dbReference type="Proteomes" id="UP000549913">
    <property type="component" value="Unassembled WGS sequence"/>
</dbReference>
<evidence type="ECO:0000256" key="1">
    <source>
        <dbReference type="ARBA" id="ARBA00022763"/>
    </source>
</evidence>
<dbReference type="InterPro" id="IPR015637">
    <property type="entry name" value="MUG/TDG"/>
</dbReference>
<dbReference type="CDD" id="cd10028">
    <property type="entry name" value="UDG-F2_TDG_MUG"/>
    <property type="match status" value="1"/>
</dbReference>
<dbReference type="GO" id="GO:0008263">
    <property type="term" value="F:pyrimidine-specific mismatch base pair DNA N-glycosylase activity"/>
    <property type="evidence" value="ECO:0007669"/>
    <property type="project" value="TreeGrafter"/>
</dbReference>
<dbReference type="EMBL" id="JACCBM010000001">
    <property type="protein sequence ID" value="NYD69816.1"/>
    <property type="molecule type" value="Genomic_DNA"/>
</dbReference>
<reference evidence="5 6" key="1">
    <citation type="submission" date="2020-07" db="EMBL/GenBank/DDBJ databases">
        <title>Sequencing the genomes of 1000 actinobacteria strains.</title>
        <authorList>
            <person name="Klenk H.-P."/>
        </authorList>
    </citation>
    <scope>NUCLEOTIDE SEQUENCE [LARGE SCALE GENOMIC DNA]</scope>
    <source>
        <strain evidence="5 6">DSM 26474</strain>
    </source>
</reference>
<name>A0A852SBN3_9MICO</name>
<dbReference type="GO" id="GO:0004844">
    <property type="term" value="F:uracil DNA N-glycosylase activity"/>
    <property type="evidence" value="ECO:0007669"/>
    <property type="project" value="TreeGrafter"/>
</dbReference>
<accession>A0A852SBN3</accession>
<keyword evidence="5" id="KW-0326">Glycosidase</keyword>
<dbReference type="PANTHER" id="PTHR12159:SF9">
    <property type="entry name" value="G_T MISMATCH-SPECIFIC THYMINE DNA GLYCOSYLASE"/>
    <property type="match status" value="1"/>
</dbReference>
<dbReference type="RefSeq" id="WP_179547075.1">
    <property type="nucleotide sequence ID" value="NZ_BSEW01000001.1"/>
</dbReference>
<evidence type="ECO:0000313" key="5">
    <source>
        <dbReference type="EMBL" id="NYD69816.1"/>
    </source>
</evidence>
<comment type="caution">
    <text evidence="5">The sequence shown here is derived from an EMBL/GenBank/DDBJ whole genome shotgun (WGS) entry which is preliminary data.</text>
</comment>
<sequence length="216" mass="22302">MASPTVTCPGGSTRTGFTRADLDAFRGRSIPDVVGPAPRLLLVGINPGLHTAAVQAPFSRPGNRFWPALHRAGILDRVVDASAGLLQDDRAHLFARGVGITTLVAGATARADELTAQQLRDGASSLAPRVAELRPRVVALLGITTFRIAFGQPRAVVGRQPADLAGAELWVVPNPSGLNAHESVDSLAAAYRAVAVAAGIDVYPVPDPSVARGAGT</sequence>
<dbReference type="AlphaFoldDB" id="A0A852SBN3"/>
<dbReference type="EC" id="3.2.2.-" evidence="5"/>
<dbReference type="Gene3D" id="3.40.470.10">
    <property type="entry name" value="Uracil-DNA glycosylase-like domain"/>
    <property type="match status" value="1"/>
</dbReference>